<keyword evidence="3" id="KW-0808">Transferase</keyword>
<feature type="transmembrane region" description="Helical" evidence="1">
    <location>
        <begin position="167"/>
        <end position="187"/>
    </location>
</feature>
<dbReference type="EMBL" id="QURN01000014">
    <property type="protein sequence ID" value="RFC65753.1"/>
    <property type="molecule type" value="Genomic_DNA"/>
</dbReference>
<dbReference type="Proteomes" id="UP000262379">
    <property type="component" value="Unassembled WGS sequence"/>
</dbReference>
<feature type="transmembrane region" description="Helical" evidence="1">
    <location>
        <begin position="334"/>
        <end position="354"/>
    </location>
</feature>
<dbReference type="PANTHER" id="PTHR23028">
    <property type="entry name" value="ACETYLTRANSFERASE"/>
    <property type="match status" value="1"/>
</dbReference>
<feature type="transmembrane region" description="Helical" evidence="1">
    <location>
        <begin position="267"/>
        <end position="289"/>
    </location>
</feature>
<keyword evidence="1" id="KW-1133">Transmembrane helix</keyword>
<keyword evidence="1" id="KW-0472">Membrane</keyword>
<feature type="transmembrane region" description="Helical" evidence="1">
    <location>
        <begin position="57"/>
        <end position="81"/>
    </location>
</feature>
<feature type="transmembrane region" description="Helical" evidence="1">
    <location>
        <begin position="28"/>
        <end position="50"/>
    </location>
</feature>
<name>A0A371X962_9HYPH</name>
<organism evidence="3 4">
    <name type="scientific">Mesorhizobium denitrificans</name>
    <dbReference type="NCBI Taxonomy" id="2294114"/>
    <lineage>
        <taxon>Bacteria</taxon>
        <taxon>Pseudomonadati</taxon>
        <taxon>Pseudomonadota</taxon>
        <taxon>Alphaproteobacteria</taxon>
        <taxon>Hyphomicrobiales</taxon>
        <taxon>Phyllobacteriaceae</taxon>
        <taxon>Mesorhizobium</taxon>
    </lineage>
</organism>
<keyword evidence="3" id="KW-0012">Acyltransferase</keyword>
<dbReference type="GO" id="GO:0016747">
    <property type="term" value="F:acyltransferase activity, transferring groups other than amino-acyl groups"/>
    <property type="evidence" value="ECO:0007669"/>
    <property type="project" value="InterPro"/>
</dbReference>
<evidence type="ECO:0000259" key="2">
    <source>
        <dbReference type="Pfam" id="PF01757"/>
    </source>
</evidence>
<evidence type="ECO:0000313" key="3">
    <source>
        <dbReference type="EMBL" id="RFC65753.1"/>
    </source>
</evidence>
<sequence length="387" mass="42624">MSMGGGNMQEAARAGAPRLTVLDGLRGWAALCVTCSHIFWGIFGDVVPLFKNVATGVFLNGLFSVMLFFVISGEALTAAYWAKPERRAIWKLAVKRYPRLAIPVSVACVIVALLIAVGLVYNRQAGELIGNTWLREFPTETKTIGETVSFALFYVFYKPFIDFSIIPFLWTMRTEAIGSIVVVLFLLCERFISQKKTVLAILAFIAIATGTLSGCFFVGMLFALMRREGLFDWHGQSHANTALAIAAIIVLLIPPSYLMLQHHELPPLLMLVAAVCCLLIYSDVHISAFLSNSLSQWLGKISFPLFLMHYAVIVTFTSWAIVQTSLDSLAPQPVYAGIALTSLALAMACAMLFVPVEQFAIRFSHATWRLFEKYILDPKLPAPSAPA</sequence>
<feature type="transmembrane region" description="Helical" evidence="1">
    <location>
        <begin position="101"/>
        <end position="122"/>
    </location>
</feature>
<feature type="transmembrane region" description="Helical" evidence="1">
    <location>
        <begin position="199"/>
        <end position="222"/>
    </location>
</feature>
<feature type="transmembrane region" description="Helical" evidence="1">
    <location>
        <begin position="242"/>
        <end position="260"/>
    </location>
</feature>
<feature type="domain" description="Acyltransferase 3" evidence="2">
    <location>
        <begin position="22"/>
        <end position="350"/>
    </location>
</feature>
<gene>
    <name evidence="3" type="ORF">DY251_17125</name>
</gene>
<feature type="transmembrane region" description="Helical" evidence="1">
    <location>
        <begin position="301"/>
        <end position="322"/>
    </location>
</feature>
<dbReference type="Pfam" id="PF01757">
    <property type="entry name" value="Acyl_transf_3"/>
    <property type="match status" value="1"/>
</dbReference>
<keyword evidence="4" id="KW-1185">Reference proteome</keyword>
<dbReference type="RefSeq" id="WP_116625124.1">
    <property type="nucleotide sequence ID" value="NZ_QURN01000014.1"/>
</dbReference>
<keyword evidence="1" id="KW-0812">Transmembrane</keyword>
<evidence type="ECO:0000313" key="4">
    <source>
        <dbReference type="Proteomes" id="UP000262379"/>
    </source>
</evidence>
<comment type="caution">
    <text evidence="3">The sequence shown here is derived from an EMBL/GenBank/DDBJ whole genome shotgun (WGS) entry which is preliminary data.</text>
</comment>
<proteinExistence type="predicted"/>
<dbReference type="AlphaFoldDB" id="A0A371X962"/>
<accession>A0A371X962</accession>
<dbReference type="InterPro" id="IPR002656">
    <property type="entry name" value="Acyl_transf_3_dom"/>
</dbReference>
<reference evidence="4" key="1">
    <citation type="submission" date="2018-08" db="EMBL/GenBank/DDBJ databases">
        <authorList>
            <person name="Im W.T."/>
        </authorList>
    </citation>
    <scope>NUCLEOTIDE SEQUENCE [LARGE SCALE GENOMIC DNA]</scope>
    <source>
        <strain evidence="4">LA-28</strain>
    </source>
</reference>
<protein>
    <submittedName>
        <fullName evidence="3">Acyltransferase</fullName>
    </submittedName>
</protein>
<evidence type="ECO:0000256" key="1">
    <source>
        <dbReference type="SAM" id="Phobius"/>
    </source>
</evidence>
<dbReference type="InterPro" id="IPR050879">
    <property type="entry name" value="Acyltransferase_3"/>
</dbReference>